<evidence type="ECO:0000313" key="2">
    <source>
        <dbReference type="EMBL" id="CZR67673.1"/>
    </source>
</evidence>
<name>A0A1L7XRK2_9HELO</name>
<feature type="region of interest" description="Disordered" evidence="1">
    <location>
        <begin position="85"/>
        <end position="195"/>
    </location>
</feature>
<feature type="compositionally biased region" description="Polar residues" evidence="1">
    <location>
        <begin position="92"/>
        <end position="109"/>
    </location>
</feature>
<dbReference type="Proteomes" id="UP000184330">
    <property type="component" value="Unassembled WGS sequence"/>
</dbReference>
<keyword evidence="3" id="KW-1185">Reference proteome</keyword>
<gene>
    <name evidence="2" type="ORF">PAC_17572</name>
</gene>
<dbReference type="AlphaFoldDB" id="A0A1L7XRK2"/>
<evidence type="ECO:0000256" key="1">
    <source>
        <dbReference type="SAM" id="MobiDB-lite"/>
    </source>
</evidence>
<protein>
    <submittedName>
        <fullName evidence="2">Uncharacterized protein</fullName>
    </submittedName>
</protein>
<dbReference type="EMBL" id="FJOG01000046">
    <property type="protein sequence ID" value="CZR67673.1"/>
    <property type="molecule type" value="Genomic_DNA"/>
</dbReference>
<sequence length="195" mass="20914">MNQVIIWSIRNDPSATQEEKLNALVGAQLKHKKNMFGYNREDPKELQAARKCAEDMIARDQKAVKQGKGLASIWRKWYERQWSVARADVSEQGGSQRGWTTCSQSQRGGSSRLVGSGTGVGSKGSKSGSAGSSGSRGCGTKLHASSTSRGSQEHFGAIPPLPPPGSRKPSSAQEAALTKEKDGSGAKKTRKESRK</sequence>
<feature type="compositionally biased region" description="Low complexity" evidence="1">
    <location>
        <begin position="123"/>
        <end position="139"/>
    </location>
</feature>
<reference evidence="2 3" key="1">
    <citation type="submission" date="2016-03" db="EMBL/GenBank/DDBJ databases">
        <authorList>
            <person name="Ploux O."/>
        </authorList>
    </citation>
    <scope>NUCLEOTIDE SEQUENCE [LARGE SCALE GENOMIC DNA]</scope>
    <source>
        <strain evidence="2 3">UAMH 11012</strain>
    </source>
</reference>
<accession>A0A1L7XRK2</accession>
<evidence type="ECO:0000313" key="3">
    <source>
        <dbReference type="Proteomes" id="UP000184330"/>
    </source>
</evidence>
<proteinExistence type="predicted"/>
<organism evidence="2 3">
    <name type="scientific">Phialocephala subalpina</name>
    <dbReference type="NCBI Taxonomy" id="576137"/>
    <lineage>
        <taxon>Eukaryota</taxon>
        <taxon>Fungi</taxon>
        <taxon>Dikarya</taxon>
        <taxon>Ascomycota</taxon>
        <taxon>Pezizomycotina</taxon>
        <taxon>Leotiomycetes</taxon>
        <taxon>Helotiales</taxon>
        <taxon>Mollisiaceae</taxon>
        <taxon>Phialocephala</taxon>
        <taxon>Phialocephala fortinii species complex</taxon>
    </lineage>
</organism>